<dbReference type="PANTHER" id="PTHR34719">
    <property type="entry name" value="NICKEL-RESPONSIVE REGULATOR"/>
    <property type="match status" value="1"/>
</dbReference>
<keyword evidence="5 7" id="KW-0238">DNA-binding</keyword>
<feature type="binding site" evidence="7">
    <location>
        <position position="90"/>
    </location>
    <ligand>
        <name>Ni(2+)</name>
        <dbReference type="ChEBI" id="CHEBI:49786"/>
    </ligand>
</feature>
<organism evidence="10 11">
    <name type="scientific">Candidatus Saganbacteria bacterium</name>
    <dbReference type="NCBI Taxonomy" id="2575572"/>
    <lineage>
        <taxon>Bacteria</taxon>
        <taxon>Bacillati</taxon>
        <taxon>Saganbacteria</taxon>
    </lineage>
</organism>
<dbReference type="SUPFAM" id="SSF55021">
    <property type="entry name" value="ACT-like"/>
    <property type="match status" value="1"/>
</dbReference>
<keyword evidence="2 7" id="KW-0533">Nickel</keyword>
<feature type="binding site" evidence="7">
    <location>
        <position position="96"/>
    </location>
    <ligand>
        <name>Ni(2+)</name>
        <dbReference type="ChEBI" id="CHEBI:49786"/>
    </ligand>
</feature>
<dbReference type="Pfam" id="PF01402">
    <property type="entry name" value="RHH_1"/>
    <property type="match status" value="1"/>
</dbReference>
<comment type="cofactor">
    <cofactor evidence="7">
        <name>Ni(2+)</name>
        <dbReference type="ChEBI" id="CHEBI:49786"/>
    </cofactor>
    <text evidence="7">Binds 1 nickel ion per subunit.</text>
</comment>
<feature type="domain" description="Transcription factor NikR nickel binding C-terminal" evidence="9">
    <location>
        <begin position="54"/>
        <end position="129"/>
    </location>
</feature>
<feature type="domain" description="Ribbon-helix-helix protein CopG" evidence="8">
    <location>
        <begin position="3"/>
        <end position="38"/>
    </location>
</feature>
<evidence type="ECO:0000259" key="9">
    <source>
        <dbReference type="Pfam" id="PF08753"/>
    </source>
</evidence>
<evidence type="ECO:0000313" key="10">
    <source>
        <dbReference type="EMBL" id="KAF0133239.1"/>
    </source>
</evidence>
<dbReference type="NCBIfam" id="NF002815">
    <property type="entry name" value="PRK02967.1"/>
    <property type="match status" value="1"/>
</dbReference>
<keyword evidence="6 7" id="KW-0804">Transcription</keyword>
<comment type="caution">
    <text evidence="10">The sequence shown here is derived from an EMBL/GenBank/DDBJ whole genome shotgun (WGS) entry which is preliminary data.</text>
</comment>
<feature type="binding site" evidence="7">
    <location>
        <position position="88"/>
    </location>
    <ligand>
        <name>Ni(2+)</name>
        <dbReference type="ChEBI" id="CHEBI:49786"/>
    </ligand>
</feature>
<feature type="binding site" evidence="7">
    <location>
        <position position="77"/>
    </location>
    <ligand>
        <name>Ni(2+)</name>
        <dbReference type="ChEBI" id="CHEBI:49786"/>
    </ligand>
</feature>
<dbReference type="Proteomes" id="UP000488506">
    <property type="component" value="Unassembled WGS sequence"/>
</dbReference>
<dbReference type="AlphaFoldDB" id="A0A833KZZ9"/>
<dbReference type="InterPro" id="IPR050192">
    <property type="entry name" value="CopG/NikR_regulator"/>
</dbReference>
<dbReference type="InterPro" id="IPR010985">
    <property type="entry name" value="Ribbon_hlx_hlx"/>
</dbReference>
<evidence type="ECO:0000256" key="2">
    <source>
        <dbReference type="ARBA" id="ARBA00022596"/>
    </source>
</evidence>
<dbReference type="GO" id="GO:0003700">
    <property type="term" value="F:DNA-binding transcription factor activity"/>
    <property type="evidence" value="ECO:0007669"/>
    <property type="project" value="UniProtKB-UniRule"/>
</dbReference>
<evidence type="ECO:0000256" key="7">
    <source>
        <dbReference type="HAMAP-Rule" id="MF_00476"/>
    </source>
</evidence>
<dbReference type="GO" id="GO:0010045">
    <property type="term" value="P:response to nickel cation"/>
    <property type="evidence" value="ECO:0007669"/>
    <property type="project" value="InterPro"/>
</dbReference>
<dbReference type="InterPro" id="IPR045865">
    <property type="entry name" value="ACT-like_dom_sf"/>
</dbReference>
<evidence type="ECO:0000256" key="1">
    <source>
        <dbReference type="ARBA" id="ARBA00008478"/>
    </source>
</evidence>
<evidence type="ECO:0000313" key="11">
    <source>
        <dbReference type="Proteomes" id="UP000488506"/>
    </source>
</evidence>
<dbReference type="InterPro" id="IPR022988">
    <property type="entry name" value="Ni_resp_reg_NikR"/>
</dbReference>
<dbReference type="Gene3D" id="3.30.70.1150">
    <property type="entry name" value="ACT-like. Chain A, domain 2"/>
    <property type="match status" value="1"/>
</dbReference>
<comment type="similarity">
    <text evidence="1 7">Belongs to the transcriptional regulatory CopG/NikR family.</text>
</comment>
<dbReference type="InterPro" id="IPR014864">
    <property type="entry name" value="TF_NikR_Ni-bd_C"/>
</dbReference>
<gene>
    <name evidence="10" type="ORF">FD145_1384</name>
</gene>
<evidence type="ECO:0000256" key="4">
    <source>
        <dbReference type="ARBA" id="ARBA00023015"/>
    </source>
</evidence>
<proteinExistence type="inferred from homology"/>
<dbReference type="InterPro" id="IPR002145">
    <property type="entry name" value="CopG"/>
</dbReference>
<dbReference type="CDD" id="cd22231">
    <property type="entry name" value="RHH_NikR_HicB-like"/>
    <property type="match status" value="1"/>
</dbReference>
<protein>
    <recommendedName>
        <fullName evidence="7">Putative nickel-responsive regulator</fullName>
    </recommendedName>
</protein>
<evidence type="ECO:0000256" key="6">
    <source>
        <dbReference type="ARBA" id="ARBA00023163"/>
    </source>
</evidence>
<accession>A0A833KZZ9</accession>
<dbReference type="NCBIfam" id="NF002169">
    <property type="entry name" value="PRK01002.1"/>
    <property type="match status" value="1"/>
</dbReference>
<evidence type="ECO:0000259" key="8">
    <source>
        <dbReference type="Pfam" id="PF01402"/>
    </source>
</evidence>
<dbReference type="NCBIfam" id="NF003381">
    <property type="entry name" value="PRK04460.1"/>
    <property type="match status" value="1"/>
</dbReference>
<comment type="function">
    <text evidence="7">Transcriptional regulator.</text>
</comment>
<sequence>MIERFSVSAPKALLNILDQFMQRSGYQNRSEAIRDLIRGLAVEEEWKGGKHEVVGTITLVYSHDAHDLADKLTDIQHSHYKSIISTTHIHLDAHNCLETLVVRGKAKKVKEIADRLISSKGVKHGKLVTATTGKELV</sequence>
<dbReference type="GO" id="GO:0003677">
    <property type="term" value="F:DNA binding"/>
    <property type="evidence" value="ECO:0007669"/>
    <property type="project" value="UniProtKB-KW"/>
</dbReference>
<evidence type="ECO:0000256" key="3">
    <source>
        <dbReference type="ARBA" id="ARBA00022723"/>
    </source>
</evidence>
<dbReference type="HAMAP" id="MF_00476">
    <property type="entry name" value="NikR"/>
    <property type="match status" value="1"/>
</dbReference>
<dbReference type="Gene3D" id="1.10.1220.10">
    <property type="entry name" value="Met repressor-like"/>
    <property type="match status" value="1"/>
</dbReference>
<keyword evidence="4 7" id="KW-0805">Transcription regulation</keyword>
<dbReference type="NCBIfam" id="NF001884">
    <property type="entry name" value="PRK00630.1"/>
    <property type="match status" value="1"/>
</dbReference>
<dbReference type="PANTHER" id="PTHR34719:SF2">
    <property type="entry name" value="NICKEL-RESPONSIVE REGULATOR"/>
    <property type="match status" value="1"/>
</dbReference>
<dbReference type="EMBL" id="WPAF01000031">
    <property type="protein sequence ID" value="KAF0133239.1"/>
    <property type="molecule type" value="Genomic_DNA"/>
</dbReference>
<dbReference type="InterPro" id="IPR013321">
    <property type="entry name" value="Arc_rbn_hlx_hlx"/>
</dbReference>
<dbReference type="Pfam" id="PF08753">
    <property type="entry name" value="NikR_C"/>
    <property type="match status" value="1"/>
</dbReference>
<reference evidence="10 11" key="1">
    <citation type="submission" date="2019-12" db="EMBL/GenBank/DDBJ databases">
        <authorList>
            <person name="Wolfe R."/>
            <person name="Danczak R."/>
            <person name="Wilkins M."/>
        </authorList>
    </citation>
    <scope>NUCLEOTIDE SEQUENCE [LARGE SCALE GENOMIC DNA]</scope>
    <source>
        <strain evidence="10">X2_MaxBin.013</strain>
    </source>
</reference>
<dbReference type="GO" id="GO:0016151">
    <property type="term" value="F:nickel cation binding"/>
    <property type="evidence" value="ECO:0007669"/>
    <property type="project" value="UniProtKB-UniRule"/>
</dbReference>
<dbReference type="InterPro" id="IPR027271">
    <property type="entry name" value="Acetolactate_synth/TF_NikR_C"/>
</dbReference>
<keyword evidence="3 7" id="KW-0479">Metal-binding</keyword>
<name>A0A833KZZ9_UNCSA</name>
<evidence type="ECO:0000256" key="5">
    <source>
        <dbReference type="ARBA" id="ARBA00023125"/>
    </source>
</evidence>
<dbReference type="SUPFAM" id="SSF47598">
    <property type="entry name" value="Ribbon-helix-helix"/>
    <property type="match status" value="1"/>
</dbReference>